<reference evidence="6" key="1">
    <citation type="journal article" date="2019" name="Toxins">
        <title>Detection of Abrin-Like and Prepropulchellin-Like Toxin Genes and Transcripts Using Whole Genome Sequencing and Full-Length Transcript Sequencing of Abrus precatorius.</title>
        <authorList>
            <person name="Hovde B.T."/>
            <person name="Daligault H.E."/>
            <person name="Hanschen E.R."/>
            <person name="Kunde Y.A."/>
            <person name="Johnson M.B."/>
            <person name="Starkenburg S.R."/>
            <person name="Johnson S.L."/>
        </authorList>
    </citation>
    <scope>NUCLEOTIDE SEQUENCE [LARGE SCALE GENOMIC DNA]</scope>
</reference>
<dbReference type="RefSeq" id="XP_027351409.1">
    <property type="nucleotide sequence ID" value="XM_027495608.1"/>
</dbReference>
<dbReference type="InterPro" id="IPR018391">
    <property type="entry name" value="PQQ_b-propeller_rpt"/>
</dbReference>
<organism evidence="6 7">
    <name type="scientific">Abrus precatorius</name>
    <name type="common">Indian licorice</name>
    <name type="synonym">Glycine abrus</name>
    <dbReference type="NCBI Taxonomy" id="3816"/>
    <lineage>
        <taxon>Eukaryota</taxon>
        <taxon>Viridiplantae</taxon>
        <taxon>Streptophyta</taxon>
        <taxon>Embryophyta</taxon>
        <taxon>Tracheophyta</taxon>
        <taxon>Spermatophyta</taxon>
        <taxon>Magnoliopsida</taxon>
        <taxon>eudicotyledons</taxon>
        <taxon>Gunneridae</taxon>
        <taxon>Pentapetalae</taxon>
        <taxon>rosids</taxon>
        <taxon>fabids</taxon>
        <taxon>Fabales</taxon>
        <taxon>Fabaceae</taxon>
        <taxon>Papilionoideae</taxon>
        <taxon>50 kb inversion clade</taxon>
        <taxon>NPAAA clade</taxon>
        <taxon>indigoferoid/millettioid clade</taxon>
        <taxon>Abreae</taxon>
        <taxon>Abrus</taxon>
    </lineage>
</organism>
<dbReference type="Pfam" id="PF13360">
    <property type="entry name" value="PQQ_2"/>
    <property type="match status" value="1"/>
</dbReference>
<keyword evidence="6" id="KW-1185">Reference proteome</keyword>
<reference evidence="7" key="2">
    <citation type="submission" date="2025-08" db="UniProtKB">
        <authorList>
            <consortium name="RefSeq"/>
        </authorList>
    </citation>
    <scope>IDENTIFICATION</scope>
    <source>
        <tissue evidence="7">Young leaves</tissue>
    </source>
</reference>
<dbReference type="AlphaFoldDB" id="A0A8B8L9J6"/>
<dbReference type="PANTHER" id="PTHR32303:SF10">
    <property type="entry name" value="OUTER MEMBRANE PROTEIN ASSEMBLY FACTOR BAMB"/>
    <property type="match status" value="1"/>
</dbReference>
<evidence type="ECO:0000256" key="4">
    <source>
        <dbReference type="SAM" id="SignalP"/>
    </source>
</evidence>
<dbReference type="PANTHER" id="PTHR32303">
    <property type="entry name" value="QUINOPROTEIN ALCOHOL DEHYDROGENASE (CYTOCHROME C)"/>
    <property type="match status" value="1"/>
</dbReference>
<evidence type="ECO:0000256" key="2">
    <source>
        <dbReference type="ARBA" id="ARBA00008156"/>
    </source>
</evidence>
<evidence type="ECO:0000313" key="6">
    <source>
        <dbReference type="Proteomes" id="UP000694853"/>
    </source>
</evidence>
<evidence type="ECO:0000256" key="1">
    <source>
        <dbReference type="ARBA" id="ARBA00001931"/>
    </source>
</evidence>
<sequence length="319" mass="35239">MPPPKHNMYIDLCLLLFCVHAVVVFAAGSYGLPQQSEDWLNHGGDLWNRRYAYKENKISPITAPNLHLKWKFYAGKDITATPAIYNGTLYFPSWNGNIYAIKEGDGSLVWKQNLHQLTGLNASGFVLNVNWTVSRSTPTVAGDLLIIGTYGPAMVIALKRTSGELMWNTTLDHHPAAVITMSGTYYNGGYYVGTSSLEEGATIEQCCIFRGSFAKLDARSGAILWKTYVLPDNNNKRGEYAGAGIWGSSPSIDAYRNHVYIATGNLYSAPSRIIQCQEKQKNGTKPTEPDECVEPDNHSNSILALDLDSGSIKWSFPRC</sequence>
<protein>
    <submittedName>
        <fullName evidence="7">Uncharacterized protein LOC113862527</fullName>
    </submittedName>
</protein>
<feature type="chain" id="PRO_5034359859" evidence="4">
    <location>
        <begin position="27"/>
        <end position="319"/>
    </location>
</feature>
<dbReference type="Gene3D" id="2.140.10.10">
    <property type="entry name" value="Quinoprotein alcohol dehydrogenase-like superfamily"/>
    <property type="match status" value="1"/>
</dbReference>
<evidence type="ECO:0000256" key="3">
    <source>
        <dbReference type="ARBA" id="ARBA00023002"/>
    </source>
</evidence>
<keyword evidence="3" id="KW-0560">Oxidoreductase</keyword>
<dbReference type="KEGG" id="aprc:113862527"/>
<evidence type="ECO:0000313" key="7">
    <source>
        <dbReference type="RefSeq" id="XP_027351409.1"/>
    </source>
</evidence>
<dbReference type="GO" id="GO:0016491">
    <property type="term" value="F:oxidoreductase activity"/>
    <property type="evidence" value="ECO:0007669"/>
    <property type="project" value="UniProtKB-KW"/>
</dbReference>
<proteinExistence type="inferred from homology"/>
<comment type="cofactor">
    <cofactor evidence="1">
        <name>pyrroloquinoline quinone</name>
        <dbReference type="ChEBI" id="CHEBI:58442"/>
    </cofactor>
</comment>
<dbReference type="GeneID" id="113862527"/>
<dbReference type="OrthoDB" id="416253at2759"/>
<dbReference type="InterPro" id="IPR011047">
    <property type="entry name" value="Quinoprotein_ADH-like_sf"/>
</dbReference>
<dbReference type="InterPro" id="IPR002372">
    <property type="entry name" value="PQQ_rpt_dom"/>
</dbReference>
<dbReference type="SMART" id="SM00564">
    <property type="entry name" value="PQQ"/>
    <property type="match status" value="4"/>
</dbReference>
<feature type="signal peptide" evidence="4">
    <location>
        <begin position="1"/>
        <end position="26"/>
    </location>
</feature>
<accession>A0A8B8L9J6</accession>
<comment type="similarity">
    <text evidence="2">Belongs to the bacterial PQQ dehydrogenase family.</text>
</comment>
<keyword evidence="4" id="KW-0732">Signal</keyword>
<feature type="domain" description="Pyrrolo-quinoline quinone repeat" evidence="5">
    <location>
        <begin position="70"/>
        <end position="315"/>
    </location>
</feature>
<dbReference type="Proteomes" id="UP000694853">
    <property type="component" value="Unplaced"/>
</dbReference>
<evidence type="ECO:0000259" key="5">
    <source>
        <dbReference type="Pfam" id="PF13360"/>
    </source>
</evidence>
<dbReference type="SUPFAM" id="SSF50998">
    <property type="entry name" value="Quinoprotein alcohol dehydrogenase-like"/>
    <property type="match status" value="1"/>
</dbReference>
<gene>
    <name evidence="7" type="primary">LOC113862527</name>
</gene>
<name>A0A8B8L9J6_ABRPR</name>